<dbReference type="Pfam" id="PF00226">
    <property type="entry name" value="DnaJ"/>
    <property type="match status" value="1"/>
</dbReference>
<dbReference type="CDD" id="cd02557">
    <property type="entry name" value="PseudoU_synth_ScRIB2"/>
    <property type="match status" value="1"/>
</dbReference>
<evidence type="ECO:0000256" key="5">
    <source>
        <dbReference type="PROSITE-ProRule" id="PRU00042"/>
    </source>
</evidence>
<dbReference type="PANTHER" id="PTHR44029">
    <property type="entry name" value="DNAJ HOMOLOG SUBFAMILY C MEMBER 21"/>
    <property type="match status" value="1"/>
</dbReference>
<evidence type="ECO:0000313" key="10">
    <source>
        <dbReference type="Proteomes" id="UP000095281"/>
    </source>
</evidence>
<dbReference type="InterPro" id="IPR036236">
    <property type="entry name" value="Znf_C2H2_sf"/>
</dbReference>
<dbReference type="SUPFAM" id="SSF55120">
    <property type="entry name" value="Pseudouridine synthase"/>
    <property type="match status" value="1"/>
</dbReference>
<dbReference type="SMART" id="SM00271">
    <property type="entry name" value="DnaJ"/>
    <property type="match status" value="1"/>
</dbReference>
<dbReference type="InterPro" id="IPR020103">
    <property type="entry name" value="PsdUridine_synth_cat_dom_sf"/>
</dbReference>
<dbReference type="PROSITE" id="PS50889">
    <property type="entry name" value="S4"/>
    <property type="match status" value="1"/>
</dbReference>
<evidence type="ECO:0000256" key="6">
    <source>
        <dbReference type="PROSITE-ProRule" id="PRU00182"/>
    </source>
</evidence>
<dbReference type="Gene3D" id="1.10.287.110">
    <property type="entry name" value="DnaJ domain"/>
    <property type="match status" value="1"/>
</dbReference>
<dbReference type="Gene3D" id="3.30.160.60">
    <property type="entry name" value="Classic Zinc Finger"/>
    <property type="match status" value="1"/>
</dbReference>
<dbReference type="InterPro" id="IPR051964">
    <property type="entry name" value="Chaperone_stress_response"/>
</dbReference>
<dbReference type="PROSITE" id="PS00636">
    <property type="entry name" value="DNAJ_1"/>
    <property type="match status" value="1"/>
</dbReference>
<dbReference type="Pfam" id="PF21884">
    <property type="entry name" value="ZUO1-like_ZHD"/>
    <property type="match status" value="1"/>
</dbReference>
<keyword evidence="10" id="KW-1185">Reference proteome</keyword>
<organism evidence="10 11">
    <name type="scientific">Meloidogyne hapla</name>
    <name type="common">Root-knot nematode worm</name>
    <dbReference type="NCBI Taxonomy" id="6305"/>
    <lineage>
        <taxon>Eukaryota</taxon>
        <taxon>Metazoa</taxon>
        <taxon>Ecdysozoa</taxon>
        <taxon>Nematoda</taxon>
        <taxon>Chromadorea</taxon>
        <taxon>Rhabditida</taxon>
        <taxon>Tylenchina</taxon>
        <taxon>Tylenchomorpha</taxon>
        <taxon>Tylenchoidea</taxon>
        <taxon>Meloidogynidae</taxon>
        <taxon>Meloidogyninae</taxon>
        <taxon>Meloidogyne</taxon>
    </lineage>
</organism>
<dbReference type="PROSITE" id="PS50076">
    <property type="entry name" value="DNAJ_2"/>
    <property type="match status" value="1"/>
</dbReference>
<dbReference type="InterPro" id="IPR018253">
    <property type="entry name" value="DnaJ_domain_CS"/>
</dbReference>
<keyword evidence="3" id="KW-0862">Zinc</keyword>
<dbReference type="InterPro" id="IPR003604">
    <property type="entry name" value="Matrin/U1-like-C_Znf_C2H2"/>
</dbReference>
<reference evidence="11" key="1">
    <citation type="submission" date="2016-11" db="UniProtKB">
        <authorList>
            <consortium name="WormBaseParasite"/>
        </authorList>
    </citation>
    <scope>IDENTIFICATION</scope>
</reference>
<dbReference type="Gene3D" id="3.30.2350.10">
    <property type="entry name" value="Pseudouridine synthase"/>
    <property type="match status" value="1"/>
</dbReference>
<feature type="compositionally biased region" description="Basic and acidic residues" evidence="7">
    <location>
        <begin position="408"/>
        <end position="417"/>
    </location>
</feature>
<dbReference type="InterPro" id="IPR022755">
    <property type="entry name" value="Znf_C2H2_jaz"/>
</dbReference>
<evidence type="ECO:0000256" key="2">
    <source>
        <dbReference type="ARBA" id="ARBA00022771"/>
    </source>
</evidence>
<proteinExistence type="predicted"/>
<dbReference type="Proteomes" id="UP000095281">
    <property type="component" value="Unplaced"/>
</dbReference>
<evidence type="ECO:0000259" key="8">
    <source>
        <dbReference type="PROSITE" id="PS50076"/>
    </source>
</evidence>
<keyword evidence="1" id="KW-0479">Metal-binding</keyword>
<evidence type="ECO:0000256" key="4">
    <source>
        <dbReference type="PIRSR" id="PIRSR606225-1"/>
    </source>
</evidence>
<keyword evidence="2 5" id="KW-0863">Zinc-finger</keyword>
<dbReference type="GO" id="GO:0009982">
    <property type="term" value="F:pseudouridine synthase activity"/>
    <property type="evidence" value="ECO:0007669"/>
    <property type="project" value="InterPro"/>
</dbReference>
<evidence type="ECO:0000256" key="3">
    <source>
        <dbReference type="ARBA" id="ARBA00022833"/>
    </source>
</evidence>
<dbReference type="NCBIfam" id="TIGR00005">
    <property type="entry name" value="rluA_subfam"/>
    <property type="match status" value="1"/>
</dbReference>
<dbReference type="GO" id="GO:0001522">
    <property type="term" value="P:pseudouridine synthesis"/>
    <property type="evidence" value="ECO:0007669"/>
    <property type="project" value="InterPro"/>
</dbReference>
<keyword evidence="6" id="KW-0694">RNA-binding</keyword>
<feature type="region of interest" description="Disordered" evidence="7">
    <location>
        <begin position="384"/>
        <end position="417"/>
    </location>
</feature>
<dbReference type="InterPro" id="IPR006145">
    <property type="entry name" value="PsdUridine_synth_RsuA/RluA"/>
</dbReference>
<dbReference type="SMART" id="SM00355">
    <property type="entry name" value="ZnF_C2H2"/>
    <property type="match status" value="2"/>
</dbReference>
<dbReference type="InterPro" id="IPR054076">
    <property type="entry name" value="ZUO1-like_ZHD"/>
</dbReference>
<protein>
    <submittedName>
        <fullName evidence="11">DnaJ homolog subfamily C member 21</fullName>
    </submittedName>
</protein>
<sequence length="949" mass="111745">MGIWDQFYEKAKSFFTTTDEPSASTEPPKPRCYYELLEVDRTATDDEIKKSFKKLALRWHPDKNPGREEECAAYFILIQQAYEVLVDPQERAFYDRHRENIIYSGVDSQNEKVDTGVQLEPFMSTSLWKGMFTSEDERIEKFYSLYRDLFHQLAAEEYAYIDDPEDRNYPVFGTLTSDYEMVVAPFYAFWLNFSTRRSFAWLDKYNLRDADDRQTARYMERENRRERTQGKKRRNEEVQKLVEFVRKHDKRVEIARQRQAERNAFIMKKVEEQQRQAIRKNLEGLKNFEINTEIQKEHLMDLEQIEAELDAAFGIVENKKRETDGANDDENISDEDDDEQFYCIVCEKSFKSRNVLESHQRSKKHRQLAEILKTHMCEEDQKLFDGAQQQQSDEEKKKENKKIKNKKEKNESKINVEQENCKDFEEVDNIEEEKQKENELTGHESLPKKMTKTAKRKAAKQALKAEQKKTIPSGPVACECHTCGEEFDSKSKLHVHLKQSGHAIIKSTLHNYQYFNYRLDEPPKKKAKSDKFMRPLPYDEIKLTIKNGVRYLQPYWDCFTGFAKKRWIGRQICEVFQKEFIGYHPLYAIAAIRKGRLFINGFQMTNPQYRVRSNDKFVHLVHRHENEIPSLPIKIIAETDDFLVVDKPPGLPVHPCGNYRFNSVTCLLENEYGRDGKDLRTLYRLDRQTTGVLMFAKNHSADLKFKNEMRRRTLSKTYLAKVDGIFPDEEIICNQPISILSKATGIRLIDSDGQDALSRFWLLHANKQENTSIVRCQIETGRTHQIRVHLQYLGFPICNDTIYNDLSWGPLKGKGCDYGGKSIEQLNNDITKQHDKKSWICAADPDYAQRLKEIGENDMYERDELDLLNIKFDDLPNYDPICWNCATYQKMPLPEDHWYMPLHCWRYIGDGWSFEAPLPEWAIKHSDLIQNNNIEKSISGMKEKQKIIA</sequence>
<dbReference type="GO" id="GO:0008270">
    <property type="term" value="F:zinc ion binding"/>
    <property type="evidence" value="ECO:0007669"/>
    <property type="project" value="UniProtKB-KW"/>
</dbReference>
<evidence type="ECO:0000259" key="9">
    <source>
        <dbReference type="PROSITE" id="PS50157"/>
    </source>
</evidence>
<evidence type="ECO:0000256" key="7">
    <source>
        <dbReference type="SAM" id="MobiDB-lite"/>
    </source>
</evidence>
<feature type="domain" description="C2H2-type" evidence="9">
    <location>
        <begin position="478"/>
        <end position="507"/>
    </location>
</feature>
<dbReference type="SMART" id="SM00451">
    <property type="entry name" value="ZnF_U1"/>
    <property type="match status" value="1"/>
</dbReference>
<dbReference type="InterPro" id="IPR013087">
    <property type="entry name" value="Znf_C2H2_type"/>
</dbReference>
<dbReference type="Pfam" id="PF12171">
    <property type="entry name" value="zf-C2H2_jaz"/>
    <property type="match status" value="1"/>
</dbReference>
<dbReference type="InterPro" id="IPR001623">
    <property type="entry name" value="DnaJ_domain"/>
</dbReference>
<dbReference type="InterPro" id="IPR006225">
    <property type="entry name" value="PsdUridine_synth_RluC/D"/>
</dbReference>
<dbReference type="PANTHER" id="PTHR44029:SF1">
    <property type="entry name" value="DNAJ HOMOLOG SUBFAMILY C MEMBER 21"/>
    <property type="match status" value="1"/>
</dbReference>
<feature type="active site" evidence="4">
    <location>
        <position position="686"/>
    </location>
</feature>
<dbReference type="SUPFAM" id="SSF46565">
    <property type="entry name" value="Chaperone J-domain"/>
    <property type="match status" value="1"/>
</dbReference>
<dbReference type="PROSITE" id="PS50157">
    <property type="entry name" value="ZINC_FINGER_C2H2_2"/>
    <property type="match status" value="2"/>
</dbReference>
<evidence type="ECO:0000256" key="1">
    <source>
        <dbReference type="ARBA" id="ARBA00022723"/>
    </source>
</evidence>
<dbReference type="AlphaFoldDB" id="A0A1I8BAJ0"/>
<dbReference type="GO" id="GO:0003723">
    <property type="term" value="F:RNA binding"/>
    <property type="evidence" value="ECO:0007669"/>
    <property type="project" value="UniProtKB-KW"/>
</dbReference>
<name>A0A1I8BAJ0_MELHA</name>
<accession>A0A1I8BAJ0</accession>
<dbReference type="InterPro" id="IPR036869">
    <property type="entry name" value="J_dom_sf"/>
</dbReference>
<evidence type="ECO:0000313" key="11">
    <source>
        <dbReference type="WBParaSite" id="MhA1_Contig1708.frz3.fgene2"/>
    </source>
</evidence>
<feature type="domain" description="C2H2-type" evidence="9">
    <location>
        <begin position="341"/>
        <end position="370"/>
    </location>
</feature>
<dbReference type="PRINTS" id="PR00625">
    <property type="entry name" value="JDOMAIN"/>
</dbReference>
<dbReference type="CDD" id="cd06257">
    <property type="entry name" value="DnaJ"/>
    <property type="match status" value="1"/>
</dbReference>
<dbReference type="PROSITE" id="PS01129">
    <property type="entry name" value="PSI_RLU"/>
    <property type="match status" value="1"/>
</dbReference>
<feature type="domain" description="J" evidence="8">
    <location>
        <begin position="32"/>
        <end position="98"/>
    </location>
</feature>
<dbReference type="InterPro" id="IPR006224">
    <property type="entry name" value="PsdUridine_synth_RluA-like_CS"/>
</dbReference>
<dbReference type="PROSITE" id="PS00028">
    <property type="entry name" value="ZINC_FINGER_C2H2_1"/>
    <property type="match status" value="2"/>
</dbReference>
<dbReference type="SUPFAM" id="SSF57667">
    <property type="entry name" value="beta-beta-alpha zinc fingers"/>
    <property type="match status" value="1"/>
</dbReference>
<dbReference type="WBParaSite" id="MhA1_Contig1708.frz3.fgene2">
    <property type="protein sequence ID" value="MhA1_Contig1708.frz3.fgene2"/>
    <property type="gene ID" value="MhA1_Contig1708.frz3.fgene2"/>
</dbReference>
<dbReference type="Pfam" id="PF00849">
    <property type="entry name" value="PseudoU_synth_2"/>
    <property type="match status" value="1"/>
</dbReference>
<dbReference type="GO" id="GO:0005737">
    <property type="term" value="C:cytoplasm"/>
    <property type="evidence" value="ECO:0007669"/>
    <property type="project" value="TreeGrafter"/>
</dbReference>